<reference evidence="2 3" key="1">
    <citation type="submission" date="2019-01" db="EMBL/GenBank/DDBJ databases">
        <authorList>
            <person name="Chen W.-M."/>
        </authorList>
    </citation>
    <scope>NUCLEOTIDE SEQUENCE [LARGE SCALE GENOMIC DNA]</scope>
    <source>
        <strain evidence="2 3">KYPY4</strain>
    </source>
</reference>
<organism evidence="2 3">
    <name type="scientific">Rubrivivax rivuli</name>
    <dbReference type="NCBI Taxonomy" id="1862385"/>
    <lineage>
        <taxon>Bacteria</taxon>
        <taxon>Pseudomonadati</taxon>
        <taxon>Pseudomonadota</taxon>
        <taxon>Betaproteobacteria</taxon>
        <taxon>Burkholderiales</taxon>
        <taxon>Sphaerotilaceae</taxon>
        <taxon>Rubrivivax</taxon>
    </lineage>
</organism>
<dbReference type="SUPFAM" id="SSF51905">
    <property type="entry name" value="FAD/NAD(P)-binding domain"/>
    <property type="match status" value="1"/>
</dbReference>
<dbReference type="RefSeq" id="WP_128229525.1">
    <property type="nucleotide sequence ID" value="NZ_SACR01000004.1"/>
</dbReference>
<proteinExistence type="predicted"/>
<dbReference type="Proteomes" id="UP000285575">
    <property type="component" value="Unassembled WGS sequence"/>
</dbReference>
<dbReference type="PANTHER" id="PTHR42923">
    <property type="entry name" value="PROTOPORPHYRINOGEN OXIDASE"/>
    <property type="match status" value="1"/>
</dbReference>
<gene>
    <name evidence="2" type="ORF">EOE66_15020</name>
</gene>
<evidence type="ECO:0000259" key="1">
    <source>
        <dbReference type="Pfam" id="PF01593"/>
    </source>
</evidence>
<keyword evidence="3" id="KW-1185">Reference proteome</keyword>
<dbReference type="Gene3D" id="3.50.50.60">
    <property type="entry name" value="FAD/NAD(P)-binding domain"/>
    <property type="match status" value="2"/>
</dbReference>
<sequence length="431" mass="44272">MKIAVIGAGWAGLAAAQRATETGHAVTVFEMASQAGGRARELQIEGLALDNGQHILIGAYRETLALMRRLGVDVDAAFDRRPLELRYPDGRGLRLPPGPAALVFGLGVLRARGWNLRDKLALLRAAAGWALAGFRCAPGTSVDTLCRGLPPAVRELMIDPLCVAALNTPAEQADAGVLLRVLKDALFGGAGGADLLLPRRSLGALLPAPATAWLQARGADLRLGTRVQQLQPAGGSGWLVDGVAFDAVVLACSAAEAARLALPFAQAWATQAQALRYEPIVTVYLQAPGARLAAPMMALVEGPAAPAQFAFDHGAMGATPGVFAFVVSGAQAWVERGLEATSAAVMAQATQAFPAGTWPQAPTLLRCVAEKRATFRCVPGLERPPSAIAPGLSAAGDYVAGPYPATLEGAVRAGLAAADEAALAGGAGRNG</sequence>
<dbReference type="NCBIfam" id="TIGR03467">
    <property type="entry name" value="HpnE"/>
    <property type="match status" value="1"/>
</dbReference>
<dbReference type="PRINTS" id="PR00419">
    <property type="entry name" value="ADXRDTASE"/>
</dbReference>
<protein>
    <submittedName>
        <fullName evidence="2">Phytoene dehydrogenase</fullName>
    </submittedName>
</protein>
<dbReference type="InterPro" id="IPR002937">
    <property type="entry name" value="Amino_oxidase"/>
</dbReference>
<evidence type="ECO:0000313" key="3">
    <source>
        <dbReference type="Proteomes" id="UP000285575"/>
    </source>
</evidence>
<dbReference type="InterPro" id="IPR050464">
    <property type="entry name" value="Zeta_carotene_desat/Oxidored"/>
</dbReference>
<dbReference type="OrthoDB" id="7849608at2"/>
<dbReference type="Pfam" id="PF01593">
    <property type="entry name" value="Amino_oxidase"/>
    <property type="match status" value="1"/>
</dbReference>
<dbReference type="PANTHER" id="PTHR42923:SF47">
    <property type="entry name" value="BLR3003 PROTEIN"/>
    <property type="match status" value="1"/>
</dbReference>
<dbReference type="GO" id="GO:0016491">
    <property type="term" value="F:oxidoreductase activity"/>
    <property type="evidence" value="ECO:0007669"/>
    <property type="project" value="InterPro"/>
</dbReference>
<accession>A0A437RFE4</accession>
<dbReference type="Gene3D" id="1.10.405.20">
    <property type="match status" value="1"/>
</dbReference>
<dbReference type="AlphaFoldDB" id="A0A437RFE4"/>
<comment type="caution">
    <text evidence="2">The sequence shown here is derived from an EMBL/GenBank/DDBJ whole genome shotgun (WGS) entry which is preliminary data.</text>
</comment>
<evidence type="ECO:0000313" key="2">
    <source>
        <dbReference type="EMBL" id="RVU45434.1"/>
    </source>
</evidence>
<feature type="domain" description="Amine oxidase" evidence="1">
    <location>
        <begin position="11"/>
        <end position="420"/>
    </location>
</feature>
<dbReference type="Gene3D" id="3.90.660.10">
    <property type="match status" value="1"/>
</dbReference>
<dbReference type="EMBL" id="SACR01000004">
    <property type="protein sequence ID" value="RVU45434.1"/>
    <property type="molecule type" value="Genomic_DNA"/>
</dbReference>
<dbReference type="InterPro" id="IPR036188">
    <property type="entry name" value="FAD/NAD-bd_sf"/>
</dbReference>
<dbReference type="InterPro" id="IPR017830">
    <property type="entry name" value="SQase_HpnE"/>
</dbReference>
<name>A0A437RFE4_9BURK</name>